<dbReference type="PANTHER" id="PTHR30531">
    <property type="entry name" value="FLAGELLAR BIOSYNTHETIC PROTEIN FLHB"/>
    <property type="match status" value="1"/>
</dbReference>
<evidence type="ECO:0000256" key="1">
    <source>
        <dbReference type="ARBA" id="ARBA00010690"/>
    </source>
</evidence>
<dbReference type="GO" id="GO:0005886">
    <property type="term" value="C:plasma membrane"/>
    <property type="evidence" value="ECO:0007669"/>
    <property type="project" value="TreeGrafter"/>
</dbReference>
<evidence type="ECO:0000256" key="2">
    <source>
        <dbReference type="SAM" id="MobiDB-lite"/>
    </source>
</evidence>
<feature type="transmembrane region" description="Helical" evidence="3">
    <location>
        <begin position="41"/>
        <end position="64"/>
    </location>
</feature>
<keyword evidence="4" id="KW-0282">Flagellum</keyword>
<gene>
    <name evidence="4" type="primary">flhB</name>
    <name evidence="4" type="ORF">BN1046_01506</name>
</gene>
<name>A0A024LTQ3_9HYPH</name>
<organism evidence="4">
    <name type="scientific">Bartonella schoenbuchensis</name>
    <dbReference type="NCBI Taxonomy" id="165694"/>
    <lineage>
        <taxon>Bacteria</taxon>
        <taxon>Pseudomonadati</taxon>
        <taxon>Pseudomonadota</taxon>
        <taxon>Alphaproteobacteria</taxon>
        <taxon>Hyphomicrobiales</taxon>
        <taxon>Bartonellaceae</taxon>
        <taxon>Bartonella</taxon>
    </lineage>
</organism>
<protein>
    <submittedName>
        <fullName evidence="4">Flagellar biosynthetic protein FlhB</fullName>
    </submittedName>
</protein>
<comment type="similarity">
    <text evidence="1">Belongs to the type III secretion exporter family.</text>
</comment>
<feature type="transmembrane region" description="Helical" evidence="3">
    <location>
        <begin position="84"/>
        <end position="113"/>
    </location>
</feature>
<keyword evidence="3" id="KW-0472">Membrane</keyword>
<dbReference type="GO" id="GO:0009306">
    <property type="term" value="P:protein secretion"/>
    <property type="evidence" value="ECO:0007669"/>
    <property type="project" value="InterPro"/>
</dbReference>
<evidence type="ECO:0000256" key="3">
    <source>
        <dbReference type="SAM" id="Phobius"/>
    </source>
</evidence>
<dbReference type="SUPFAM" id="SSF160544">
    <property type="entry name" value="EscU C-terminal domain-like"/>
    <property type="match status" value="1"/>
</dbReference>
<sequence length="356" mass="40426">MSDEKPDKESKTEEPTEHKIHKEEEKGNLPFSRELPIFSSLLSFSVISIFIAFPAISQLSHFLLQWLERPESWRINTAEDVKHLIYLVGGNVGLALAPILIIIPLIGISASAIQHVPRIIMERIRPQWSRVSLSNGFERIFSKAGLVEFLKSLTKLIGVSIIVYIMFFKNNTIFINALLTDAPALPEYIREKLVGLSLSFIVAVAAIAGFDLAWSRFHWRQKLRMSKQEIKEEHKSLEGNPMIKARMRSLAHDRMRLRMISNVPTATLIVANPTHFSVALRYKPPLDYAPVVVAKGQDILALQIREIAVENDIPVIENVELARTLYKQVEVDQVIPPELYESVAALIRFINSQKIH</sequence>
<dbReference type="InterPro" id="IPR006135">
    <property type="entry name" value="T3SS_substrate_exporter"/>
</dbReference>
<feature type="region of interest" description="Disordered" evidence="2">
    <location>
        <begin position="1"/>
        <end position="25"/>
    </location>
</feature>
<dbReference type="PANTHER" id="PTHR30531:SF12">
    <property type="entry name" value="FLAGELLAR BIOSYNTHETIC PROTEIN FLHB"/>
    <property type="match status" value="1"/>
</dbReference>
<feature type="transmembrane region" description="Helical" evidence="3">
    <location>
        <begin position="149"/>
        <end position="168"/>
    </location>
</feature>
<dbReference type="Gene3D" id="6.10.250.2080">
    <property type="match status" value="1"/>
</dbReference>
<reference evidence="4" key="1">
    <citation type="submission" date="2013-11" db="EMBL/GenBank/DDBJ databases">
        <authorList>
            <person name="GENOMES U."/>
        </authorList>
    </citation>
    <scope>NUCLEOTIDE SEQUENCE</scope>
    <source>
        <strain evidence="4">MVT06</strain>
    </source>
</reference>
<reference evidence="4" key="2">
    <citation type="submission" date="2014-05" db="EMBL/GenBank/DDBJ databases">
        <title>Genome sequencing of Bartonella spp. isolated from human blood.</title>
        <authorList>
            <person name="Raoult D."/>
        </authorList>
    </citation>
    <scope>NUCLEOTIDE SEQUENCE</scope>
    <source>
        <strain evidence="4">MVT06</strain>
    </source>
</reference>
<dbReference type="PRINTS" id="PR00950">
    <property type="entry name" value="TYPE3IMSPROT"/>
</dbReference>
<keyword evidence="4" id="KW-0969">Cilium</keyword>
<keyword evidence="3" id="KW-0812">Transmembrane</keyword>
<dbReference type="InterPro" id="IPR029025">
    <property type="entry name" value="T3SS_substrate_exporter_C"/>
</dbReference>
<dbReference type="AlphaFoldDB" id="A0A024LTQ3"/>
<evidence type="ECO:0000313" key="4">
    <source>
        <dbReference type="EMBL" id="CDP80563.1"/>
    </source>
</evidence>
<keyword evidence="3" id="KW-1133">Transmembrane helix</keyword>
<keyword evidence="4" id="KW-0966">Cell projection</keyword>
<proteinExistence type="inferred from homology"/>
<accession>A0A024LTQ3</accession>
<dbReference type="EMBL" id="HG977197">
    <property type="protein sequence ID" value="CDP80563.1"/>
    <property type="molecule type" value="Genomic_DNA"/>
</dbReference>
<dbReference type="Gene3D" id="3.40.1690.10">
    <property type="entry name" value="secretion proteins EscU"/>
    <property type="match status" value="1"/>
</dbReference>
<feature type="transmembrane region" description="Helical" evidence="3">
    <location>
        <begin position="193"/>
        <end position="214"/>
    </location>
</feature>
<dbReference type="Pfam" id="PF01312">
    <property type="entry name" value="Bac_export_2"/>
    <property type="match status" value="1"/>
</dbReference>